<dbReference type="Proteomes" id="UP000093197">
    <property type="component" value="Unassembled WGS sequence"/>
</dbReference>
<dbReference type="Pfam" id="PF11860">
    <property type="entry name" value="Muramidase"/>
    <property type="match status" value="1"/>
</dbReference>
<accession>A0A853PXZ7</accession>
<sequence length="102" mass="11824">MNLTENDFQRVADWLGIEVAVVKAVQAVETGGRGGFVASGRPMILFEGHIFGREFKKRGLDPERHVAGNENILYPNWRRDHYYGGMREYECLEKAYRKFTKE</sequence>
<protein>
    <submittedName>
        <fullName evidence="2">Peptidoglycan-binding protein</fullName>
    </submittedName>
</protein>
<gene>
    <name evidence="2" type="ORF">AC094_15980</name>
</gene>
<dbReference type="EMBL" id="LIDT01000017">
    <property type="protein sequence ID" value="OCR32771.1"/>
    <property type="molecule type" value="Genomic_DNA"/>
</dbReference>
<proteinExistence type="predicted"/>
<organism evidence="2 3">
    <name type="scientific">Bacteroides fragilis</name>
    <dbReference type="NCBI Taxonomy" id="817"/>
    <lineage>
        <taxon>Bacteria</taxon>
        <taxon>Pseudomonadati</taxon>
        <taxon>Bacteroidota</taxon>
        <taxon>Bacteroidia</taxon>
        <taxon>Bacteroidales</taxon>
        <taxon>Bacteroidaceae</taxon>
        <taxon>Bacteroides</taxon>
    </lineage>
</organism>
<evidence type="ECO:0000313" key="3">
    <source>
        <dbReference type="Proteomes" id="UP000093197"/>
    </source>
</evidence>
<dbReference type="AlphaFoldDB" id="A0A853PXZ7"/>
<name>A0A853PXZ7_BACFG</name>
<comment type="caution">
    <text evidence="2">The sequence shown here is derived from an EMBL/GenBank/DDBJ whole genome shotgun (WGS) entry which is preliminary data.</text>
</comment>
<feature type="domain" description="N-acetylmuramidase" evidence="1">
    <location>
        <begin position="18"/>
        <end position="97"/>
    </location>
</feature>
<evidence type="ECO:0000259" key="1">
    <source>
        <dbReference type="Pfam" id="PF11860"/>
    </source>
</evidence>
<reference evidence="2 3" key="1">
    <citation type="journal article" date="2016" name="PLoS ONE">
        <title>Genomic Diversity of Enterotoxigenic Strains of Bacteroides fragilis.</title>
        <authorList>
            <person name="Pierce J.V."/>
            <person name="Bernstein H.D."/>
        </authorList>
    </citation>
    <scope>NUCLEOTIDE SEQUENCE [LARGE SCALE GENOMIC DNA]</scope>
    <source>
        <strain evidence="2 3">20793-3</strain>
    </source>
</reference>
<evidence type="ECO:0000313" key="2">
    <source>
        <dbReference type="EMBL" id="OCR32771.1"/>
    </source>
</evidence>
<dbReference type="InterPro" id="IPR024408">
    <property type="entry name" value="Muramidase"/>
</dbReference>